<dbReference type="InterPro" id="IPR032135">
    <property type="entry name" value="DUF4817"/>
</dbReference>
<proteinExistence type="predicted"/>
<comment type="caution">
    <text evidence="2">The sequence shown here is derived from an EMBL/GenBank/DDBJ whole genome shotgun (WGS) entry which is preliminary data.</text>
</comment>
<dbReference type="InterPro" id="IPR036397">
    <property type="entry name" value="RNaseH_sf"/>
</dbReference>
<dbReference type="AlphaFoldDB" id="A0A2J7Q272"/>
<sequence>MEPWTGAQGAFAVKAFYKNGDSFVIAQREFQREFGIHRNCAVPSAHAIKAWVQNFEATGSTLKKKGSRRILHKDLHFYGDACLSQQQVYKWSRKYKNGVTSVADTPHPGQAHKVVTPESTAAVEVLVMDNRRVLVDEIAEILNMSHRSVHHVIRDVLQFHKVSARGVLLQHDNARPHAARATVATIQDLHFECLPHPPYSPDLAPSDYHMFRPLNKAMGGKKFRSDEEVQQAVHE</sequence>
<gene>
    <name evidence="2" type="ORF">B7P43_G07147</name>
</gene>
<dbReference type="EMBL" id="NEVH01019373">
    <property type="protein sequence ID" value="PNF22681.1"/>
    <property type="molecule type" value="Genomic_DNA"/>
</dbReference>
<dbReference type="PANTHER" id="PTHR46060">
    <property type="entry name" value="MARINER MOS1 TRANSPOSASE-LIKE PROTEIN"/>
    <property type="match status" value="1"/>
</dbReference>
<feature type="domain" description="DUF4817" evidence="1">
    <location>
        <begin position="5"/>
        <end position="61"/>
    </location>
</feature>
<dbReference type="Pfam" id="PF16087">
    <property type="entry name" value="DUF4817"/>
    <property type="match status" value="1"/>
</dbReference>
<evidence type="ECO:0000313" key="3">
    <source>
        <dbReference type="Proteomes" id="UP000235965"/>
    </source>
</evidence>
<dbReference type="InterPro" id="IPR052709">
    <property type="entry name" value="Transposase-MT_Hybrid"/>
</dbReference>
<dbReference type="PANTHER" id="PTHR46060:SF1">
    <property type="entry name" value="MARINER MOS1 TRANSPOSASE-LIKE PROTEIN"/>
    <property type="match status" value="1"/>
</dbReference>
<name>A0A2J7Q272_9NEOP</name>
<dbReference type="GO" id="GO:0003676">
    <property type="term" value="F:nucleic acid binding"/>
    <property type="evidence" value="ECO:0007669"/>
    <property type="project" value="InterPro"/>
</dbReference>
<dbReference type="Proteomes" id="UP000235965">
    <property type="component" value="Unassembled WGS sequence"/>
</dbReference>
<accession>A0A2J7Q272</accession>
<evidence type="ECO:0000259" key="1">
    <source>
        <dbReference type="Pfam" id="PF16087"/>
    </source>
</evidence>
<dbReference type="OrthoDB" id="616263at2759"/>
<dbReference type="Gene3D" id="3.30.420.10">
    <property type="entry name" value="Ribonuclease H-like superfamily/Ribonuclease H"/>
    <property type="match status" value="1"/>
</dbReference>
<dbReference type="InParanoid" id="A0A2J7Q272"/>
<reference evidence="2 3" key="1">
    <citation type="submission" date="2017-12" db="EMBL/GenBank/DDBJ databases">
        <title>Hemimetabolous genomes reveal molecular basis of termite eusociality.</title>
        <authorList>
            <person name="Harrison M.C."/>
            <person name="Jongepier E."/>
            <person name="Robertson H.M."/>
            <person name="Arning N."/>
            <person name="Bitard-Feildel T."/>
            <person name="Chao H."/>
            <person name="Childers C.P."/>
            <person name="Dinh H."/>
            <person name="Doddapaneni H."/>
            <person name="Dugan S."/>
            <person name="Gowin J."/>
            <person name="Greiner C."/>
            <person name="Han Y."/>
            <person name="Hu H."/>
            <person name="Hughes D.S.T."/>
            <person name="Huylmans A.-K."/>
            <person name="Kemena C."/>
            <person name="Kremer L.P.M."/>
            <person name="Lee S.L."/>
            <person name="Lopez-Ezquerra A."/>
            <person name="Mallet L."/>
            <person name="Monroy-Kuhn J.M."/>
            <person name="Moser A."/>
            <person name="Murali S.C."/>
            <person name="Muzny D.M."/>
            <person name="Otani S."/>
            <person name="Piulachs M.-D."/>
            <person name="Poelchau M."/>
            <person name="Qu J."/>
            <person name="Schaub F."/>
            <person name="Wada-Katsumata A."/>
            <person name="Worley K.C."/>
            <person name="Xie Q."/>
            <person name="Ylla G."/>
            <person name="Poulsen M."/>
            <person name="Gibbs R.A."/>
            <person name="Schal C."/>
            <person name="Richards S."/>
            <person name="Belles X."/>
            <person name="Korb J."/>
            <person name="Bornberg-Bauer E."/>
        </authorList>
    </citation>
    <scope>NUCLEOTIDE SEQUENCE [LARGE SCALE GENOMIC DNA]</scope>
    <source>
        <tissue evidence="2">Whole body</tissue>
    </source>
</reference>
<dbReference type="STRING" id="105785.A0A2J7Q272"/>
<keyword evidence="3" id="KW-1185">Reference proteome</keyword>
<organism evidence="2 3">
    <name type="scientific">Cryptotermes secundus</name>
    <dbReference type="NCBI Taxonomy" id="105785"/>
    <lineage>
        <taxon>Eukaryota</taxon>
        <taxon>Metazoa</taxon>
        <taxon>Ecdysozoa</taxon>
        <taxon>Arthropoda</taxon>
        <taxon>Hexapoda</taxon>
        <taxon>Insecta</taxon>
        <taxon>Pterygota</taxon>
        <taxon>Neoptera</taxon>
        <taxon>Polyneoptera</taxon>
        <taxon>Dictyoptera</taxon>
        <taxon>Blattodea</taxon>
        <taxon>Blattoidea</taxon>
        <taxon>Termitoidae</taxon>
        <taxon>Kalotermitidae</taxon>
        <taxon>Cryptotermitinae</taxon>
        <taxon>Cryptotermes</taxon>
    </lineage>
</organism>
<protein>
    <recommendedName>
        <fullName evidence="1">DUF4817 domain-containing protein</fullName>
    </recommendedName>
</protein>
<evidence type="ECO:0000313" key="2">
    <source>
        <dbReference type="EMBL" id="PNF22681.1"/>
    </source>
</evidence>